<dbReference type="GO" id="GO:0016887">
    <property type="term" value="F:ATP hydrolysis activity"/>
    <property type="evidence" value="ECO:0007669"/>
    <property type="project" value="InterPro"/>
</dbReference>
<dbReference type="RefSeq" id="WP_179643948.1">
    <property type="nucleotide sequence ID" value="NZ_BAAAYY010000016.1"/>
</dbReference>
<dbReference type="SUPFAM" id="SSF52540">
    <property type="entry name" value="P-loop containing nucleoside triphosphate hydrolases"/>
    <property type="match status" value="1"/>
</dbReference>
<dbReference type="FunFam" id="3.40.50.300:FF:000016">
    <property type="entry name" value="Oligopeptide ABC transporter ATP-binding component"/>
    <property type="match status" value="1"/>
</dbReference>
<accession>A0A852U1R3</accession>
<dbReference type="InterPro" id="IPR050388">
    <property type="entry name" value="ABC_Ni/Peptide_Import"/>
</dbReference>
<dbReference type="Gene3D" id="3.40.50.300">
    <property type="entry name" value="P-loop containing nucleotide triphosphate hydrolases"/>
    <property type="match status" value="1"/>
</dbReference>
<evidence type="ECO:0000256" key="3">
    <source>
        <dbReference type="ARBA" id="ARBA00022448"/>
    </source>
</evidence>
<dbReference type="SMART" id="SM00382">
    <property type="entry name" value="AAA"/>
    <property type="match status" value="1"/>
</dbReference>
<evidence type="ECO:0000313" key="11">
    <source>
        <dbReference type="Proteomes" id="UP000589036"/>
    </source>
</evidence>
<keyword evidence="5" id="KW-0547">Nucleotide-binding</keyword>
<dbReference type="GO" id="GO:0015833">
    <property type="term" value="P:peptide transport"/>
    <property type="evidence" value="ECO:0007669"/>
    <property type="project" value="InterPro"/>
</dbReference>
<gene>
    <name evidence="10" type="ORF">HDA32_003224</name>
</gene>
<dbReference type="Pfam" id="PF00005">
    <property type="entry name" value="ABC_tran"/>
    <property type="match status" value="1"/>
</dbReference>
<dbReference type="EMBL" id="JACCCC010000001">
    <property type="protein sequence ID" value="NYE48104.1"/>
    <property type="molecule type" value="Genomic_DNA"/>
</dbReference>
<dbReference type="GO" id="GO:0005524">
    <property type="term" value="F:ATP binding"/>
    <property type="evidence" value="ECO:0007669"/>
    <property type="project" value="UniProtKB-KW"/>
</dbReference>
<keyword evidence="6 10" id="KW-0067">ATP-binding</keyword>
<evidence type="ECO:0000256" key="5">
    <source>
        <dbReference type="ARBA" id="ARBA00022741"/>
    </source>
</evidence>
<evidence type="ECO:0000256" key="4">
    <source>
        <dbReference type="ARBA" id="ARBA00022475"/>
    </source>
</evidence>
<dbReference type="GO" id="GO:0005886">
    <property type="term" value="C:plasma membrane"/>
    <property type="evidence" value="ECO:0007669"/>
    <property type="project" value="UniProtKB-SubCell"/>
</dbReference>
<evidence type="ECO:0000256" key="6">
    <source>
        <dbReference type="ARBA" id="ARBA00022840"/>
    </source>
</evidence>
<organism evidence="10 11">
    <name type="scientific">Spinactinospora alkalitolerans</name>
    <dbReference type="NCBI Taxonomy" id="687207"/>
    <lineage>
        <taxon>Bacteria</taxon>
        <taxon>Bacillati</taxon>
        <taxon>Actinomycetota</taxon>
        <taxon>Actinomycetes</taxon>
        <taxon>Streptosporangiales</taxon>
        <taxon>Nocardiopsidaceae</taxon>
        <taxon>Spinactinospora</taxon>
    </lineage>
</organism>
<evidence type="ECO:0000259" key="9">
    <source>
        <dbReference type="PROSITE" id="PS50893"/>
    </source>
</evidence>
<dbReference type="NCBIfam" id="TIGR01727">
    <property type="entry name" value="oligo_HPY"/>
    <property type="match status" value="1"/>
</dbReference>
<dbReference type="InterPro" id="IPR003439">
    <property type="entry name" value="ABC_transporter-like_ATP-bd"/>
</dbReference>
<dbReference type="PROSITE" id="PS50893">
    <property type="entry name" value="ABC_TRANSPORTER_2"/>
    <property type="match status" value="1"/>
</dbReference>
<sequence>MSASPLLEIEDLAVAFDTEDGTLRAVDGVSLTVREGEAAAVVGESGSGKSVTALAVMGLLAAPPARVERGRIRYRGTELLDLDPKRRRALGGRELSMIYQDSMASLNPSMTVGRQIAQVVRNHRGGSRTAALSRAAELLELVGIPDPRARLGSYPHQLSGGQRQRVLIGLALACEPRLLIADEPTTALDVTVQAQIIELVARLRAELGMAVMWITHDLGVVAGLVDSVAVMYAGRIVERAPVRALFAQPRHPYTAGLLRSLPGLDGPRRRLVPIPGGLPDLTRPIEHCAFAPRCEHAVPECLHSVPELLPVREAHEAACLRTDEVAAGAGRTPPAPAAAEGDGQ</sequence>
<dbReference type="Proteomes" id="UP000589036">
    <property type="component" value="Unassembled WGS sequence"/>
</dbReference>
<proteinExistence type="inferred from homology"/>
<dbReference type="PANTHER" id="PTHR43297:SF2">
    <property type="entry name" value="DIPEPTIDE TRANSPORT ATP-BINDING PROTEIN DPPD"/>
    <property type="match status" value="1"/>
</dbReference>
<comment type="similarity">
    <text evidence="2">Belongs to the ABC transporter superfamily.</text>
</comment>
<evidence type="ECO:0000313" key="10">
    <source>
        <dbReference type="EMBL" id="NYE48104.1"/>
    </source>
</evidence>
<dbReference type="InterPro" id="IPR027417">
    <property type="entry name" value="P-loop_NTPase"/>
</dbReference>
<keyword evidence="4" id="KW-1003">Cell membrane</keyword>
<dbReference type="InterPro" id="IPR003593">
    <property type="entry name" value="AAA+_ATPase"/>
</dbReference>
<evidence type="ECO:0000256" key="8">
    <source>
        <dbReference type="SAM" id="MobiDB-lite"/>
    </source>
</evidence>
<dbReference type="CDD" id="cd03257">
    <property type="entry name" value="ABC_NikE_OppD_transporters"/>
    <property type="match status" value="1"/>
</dbReference>
<evidence type="ECO:0000256" key="7">
    <source>
        <dbReference type="ARBA" id="ARBA00023136"/>
    </source>
</evidence>
<keyword evidence="3" id="KW-0813">Transport</keyword>
<keyword evidence="7" id="KW-0472">Membrane</keyword>
<evidence type="ECO:0000256" key="2">
    <source>
        <dbReference type="ARBA" id="ARBA00005417"/>
    </source>
</evidence>
<keyword evidence="11" id="KW-1185">Reference proteome</keyword>
<feature type="compositionally biased region" description="Low complexity" evidence="8">
    <location>
        <begin position="326"/>
        <end position="344"/>
    </location>
</feature>
<name>A0A852U1R3_9ACTN</name>
<dbReference type="Pfam" id="PF08352">
    <property type="entry name" value="oligo_HPY"/>
    <property type="match status" value="1"/>
</dbReference>
<dbReference type="InterPro" id="IPR013563">
    <property type="entry name" value="Oligopep_ABC_C"/>
</dbReference>
<protein>
    <submittedName>
        <fullName evidence="10">Oligopeptide/dipeptide ABC transporter ATP-binding protein</fullName>
    </submittedName>
</protein>
<comment type="subcellular location">
    <subcellularLocation>
        <location evidence="1">Cell membrane</location>
        <topology evidence="1">Peripheral membrane protein</topology>
    </subcellularLocation>
</comment>
<dbReference type="PROSITE" id="PS00211">
    <property type="entry name" value="ABC_TRANSPORTER_1"/>
    <property type="match status" value="1"/>
</dbReference>
<dbReference type="InterPro" id="IPR017871">
    <property type="entry name" value="ABC_transporter-like_CS"/>
</dbReference>
<dbReference type="PANTHER" id="PTHR43297">
    <property type="entry name" value="OLIGOPEPTIDE TRANSPORT ATP-BINDING PROTEIN APPD"/>
    <property type="match status" value="1"/>
</dbReference>
<feature type="region of interest" description="Disordered" evidence="8">
    <location>
        <begin position="325"/>
        <end position="344"/>
    </location>
</feature>
<feature type="domain" description="ABC transporter" evidence="9">
    <location>
        <begin position="7"/>
        <end position="258"/>
    </location>
</feature>
<evidence type="ECO:0000256" key="1">
    <source>
        <dbReference type="ARBA" id="ARBA00004202"/>
    </source>
</evidence>
<comment type="caution">
    <text evidence="10">The sequence shown here is derived from an EMBL/GenBank/DDBJ whole genome shotgun (WGS) entry which is preliminary data.</text>
</comment>
<reference evidence="10 11" key="1">
    <citation type="submission" date="2020-07" db="EMBL/GenBank/DDBJ databases">
        <title>Sequencing the genomes of 1000 actinobacteria strains.</title>
        <authorList>
            <person name="Klenk H.-P."/>
        </authorList>
    </citation>
    <scope>NUCLEOTIDE SEQUENCE [LARGE SCALE GENOMIC DNA]</scope>
    <source>
        <strain evidence="10 11">CXB654</strain>
    </source>
</reference>
<dbReference type="AlphaFoldDB" id="A0A852U1R3"/>